<dbReference type="Proteomes" id="UP000602381">
    <property type="component" value="Unassembled WGS sequence"/>
</dbReference>
<gene>
    <name evidence="2" type="ORF">GCM10007972_23900</name>
</gene>
<proteinExistence type="predicted"/>
<organism evidence="2 3">
    <name type="scientific">Iodidimonas muriae</name>
    <dbReference type="NCBI Taxonomy" id="261467"/>
    <lineage>
        <taxon>Bacteria</taxon>
        <taxon>Pseudomonadati</taxon>
        <taxon>Pseudomonadota</taxon>
        <taxon>Alphaproteobacteria</taxon>
        <taxon>Iodidimonadales</taxon>
        <taxon>Iodidimonadaceae</taxon>
        <taxon>Iodidimonas</taxon>
    </lineage>
</organism>
<reference evidence="3" key="1">
    <citation type="journal article" date="2019" name="Int. J. Syst. Evol. Microbiol.">
        <title>The Global Catalogue of Microorganisms (GCM) 10K type strain sequencing project: providing services to taxonomists for standard genome sequencing and annotation.</title>
        <authorList>
            <consortium name="The Broad Institute Genomics Platform"/>
            <consortium name="The Broad Institute Genome Sequencing Center for Infectious Disease"/>
            <person name="Wu L."/>
            <person name="Ma J."/>
        </authorList>
    </citation>
    <scope>NUCLEOTIDE SEQUENCE [LARGE SCALE GENOMIC DNA]</scope>
    <source>
        <strain evidence="3">JCM 17843</strain>
    </source>
</reference>
<dbReference type="EMBL" id="BMOV01000009">
    <property type="protein sequence ID" value="GGO15607.1"/>
    <property type="molecule type" value="Genomic_DNA"/>
</dbReference>
<feature type="compositionally biased region" description="Low complexity" evidence="1">
    <location>
        <begin position="24"/>
        <end position="36"/>
    </location>
</feature>
<dbReference type="RefSeq" id="WP_150006255.1">
    <property type="nucleotide sequence ID" value="NZ_BMOV01000009.1"/>
</dbReference>
<keyword evidence="3" id="KW-1185">Reference proteome</keyword>
<dbReference type="SUPFAM" id="SSF160214">
    <property type="entry name" value="FlaG-like"/>
    <property type="match status" value="1"/>
</dbReference>
<comment type="caution">
    <text evidence="2">The sequence shown here is derived from an EMBL/GenBank/DDBJ whole genome shotgun (WGS) entry which is preliminary data.</text>
</comment>
<feature type="region of interest" description="Disordered" evidence="1">
    <location>
        <begin position="1"/>
        <end position="62"/>
    </location>
</feature>
<sequence length="118" mass="12820">MKPISPLGSTQHNPAGQTGSLIDQQAAASRSQGRQSTVDAQAVTRSAQANDVRDRKEKSEQVRMRFRDKTRLVTEVLDAGTGKVIYEIPPGLRPMEPASDLLGDLLEGEPVLKKVTKP</sequence>
<accession>A0ABQ2LFE5</accession>
<evidence type="ECO:0000313" key="3">
    <source>
        <dbReference type="Proteomes" id="UP000602381"/>
    </source>
</evidence>
<feature type="compositionally biased region" description="Basic and acidic residues" evidence="1">
    <location>
        <begin position="51"/>
        <end position="62"/>
    </location>
</feature>
<feature type="compositionally biased region" description="Polar residues" evidence="1">
    <location>
        <begin position="37"/>
        <end position="49"/>
    </location>
</feature>
<protein>
    <recommendedName>
        <fullName evidence="4">Flagellar protein FlaG</fullName>
    </recommendedName>
</protein>
<evidence type="ECO:0000313" key="2">
    <source>
        <dbReference type="EMBL" id="GGO15607.1"/>
    </source>
</evidence>
<name>A0ABQ2LFE5_9PROT</name>
<dbReference type="InterPro" id="IPR035924">
    <property type="entry name" value="FlaG-like_sf"/>
</dbReference>
<evidence type="ECO:0008006" key="4">
    <source>
        <dbReference type="Google" id="ProtNLM"/>
    </source>
</evidence>
<feature type="compositionally biased region" description="Polar residues" evidence="1">
    <location>
        <begin position="7"/>
        <end position="23"/>
    </location>
</feature>
<evidence type="ECO:0000256" key="1">
    <source>
        <dbReference type="SAM" id="MobiDB-lite"/>
    </source>
</evidence>